<comment type="caution">
    <text evidence="1">The sequence shown here is derived from an EMBL/GenBank/DDBJ whole genome shotgun (WGS) entry which is preliminary data.</text>
</comment>
<dbReference type="EMBL" id="AVCI01000024">
    <property type="protein sequence ID" value="KFN41772.1"/>
    <property type="molecule type" value="Genomic_DNA"/>
</dbReference>
<organism evidence="1 2">
    <name type="scientific">Arenimonas oryziterrae DSM 21050 = YC6267</name>
    <dbReference type="NCBI Taxonomy" id="1121015"/>
    <lineage>
        <taxon>Bacteria</taxon>
        <taxon>Pseudomonadati</taxon>
        <taxon>Pseudomonadota</taxon>
        <taxon>Gammaproteobacteria</taxon>
        <taxon>Lysobacterales</taxon>
        <taxon>Lysobacteraceae</taxon>
        <taxon>Arenimonas</taxon>
    </lineage>
</organism>
<gene>
    <name evidence="1" type="ORF">N789_14775</name>
</gene>
<sequence>MSNRTFACLTCRKLQRKTQTLDSFACPICKSDCVRVHWKLHVPSPRKHKKWDKFWTEYLAELRQIAEFRSGSGPAEIYLPLLNQRLARAGA</sequence>
<keyword evidence="2" id="KW-1185">Reference proteome</keyword>
<dbReference type="AlphaFoldDB" id="A0A091ARI3"/>
<evidence type="ECO:0000313" key="1">
    <source>
        <dbReference type="EMBL" id="KFN41772.1"/>
    </source>
</evidence>
<reference evidence="1 2" key="1">
    <citation type="submission" date="2013-09" db="EMBL/GenBank/DDBJ databases">
        <title>Genome sequencing of Arenimonas oryziterrae.</title>
        <authorList>
            <person name="Chen F."/>
            <person name="Wang G."/>
        </authorList>
    </citation>
    <scope>NUCLEOTIDE SEQUENCE [LARGE SCALE GENOMIC DNA]</scope>
    <source>
        <strain evidence="1 2">YC6267</strain>
    </source>
</reference>
<proteinExistence type="predicted"/>
<dbReference type="Proteomes" id="UP000029385">
    <property type="component" value="Unassembled WGS sequence"/>
</dbReference>
<name>A0A091ARI3_9GAMM</name>
<protein>
    <submittedName>
        <fullName evidence="1">Uncharacterized protein</fullName>
    </submittedName>
</protein>
<evidence type="ECO:0000313" key="2">
    <source>
        <dbReference type="Proteomes" id="UP000029385"/>
    </source>
</evidence>
<accession>A0A091ARI3</accession>